<evidence type="ECO:0000313" key="2">
    <source>
        <dbReference type="EMBL" id="MFD1128084.1"/>
    </source>
</evidence>
<gene>
    <name evidence="2" type="ORF">ACFQ3J_07860</name>
</gene>
<dbReference type="SUPFAM" id="SSF55729">
    <property type="entry name" value="Acyl-CoA N-acyltransferases (Nat)"/>
    <property type="match status" value="1"/>
</dbReference>
<name>A0ABW3PWR0_9BACL</name>
<feature type="domain" description="N-acetyltransferase" evidence="1">
    <location>
        <begin position="3"/>
        <end position="159"/>
    </location>
</feature>
<keyword evidence="2" id="KW-0012">Acyltransferase</keyword>
<dbReference type="InterPro" id="IPR000182">
    <property type="entry name" value="GNAT_dom"/>
</dbReference>
<evidence type="ECO:0000313" key="3">
    <source>
        <dbReference type="Proteomes" id="UP001597169"/>
    </source>
</evidence>
<dbReference type="CDD" id="cd04301">
    <property type="entry name" value="NAT_SF"/>
    <property type="match status" value="1"/>
</dbReference>
<dbReference type="InterPro" id="IPR016181">
    <property type="entry name" value="Acyl_CoA_acyltransferase"/>
</dbReference>
<dbReference type="EC" id="2.3.1.-" evidence="2"/>
<comment type="caution">
    <text evidence="2">The sequence shown here is derived from an EMBL/GenBank/DDBJ whole genome shotgun (WGS) entry which is preliminary data.</text>
</comment>
<sequence length="159" mass="18343">MKFEIVRFKESDLGEIVNLFYDTVHSVNSKDYSEEQLHAWAPIDEKDSKLLSWKESMSRNITLVAKMHDQVVGFCDLTIDGHLDRLFVHKEYQGMGIASSLIKRLEVEAMKLNLSVIDTDASITAKPFFERQGYVVVSEQTVERKGVQLTNFKMIKQLR</sequence>
<organism evidence="2 3">
    <name type="scientific">Paenibacillus provencensis</name>
    <dbReference type="NCBI Taxonomy" id="441151"/>
    <lineage>
        <taxon>Bacteria</taxon>
        <taxon>Bacillati</taxon>
        <taxon>Bacillota</taxon>
        <taxon>Bacilli</taxon>
        <taxon>Bacillales</taxon>
        <taxon>Paenibacillaceae</taxon>
        <taxon>Paenibacillus</taxon>
    </lineage>
</organism>
<dbReference type="PANTHER" id="PTHR43451">
    <property type="entry name" value="ACETYLTRANSFERASE (GNAT) FAMILY PROTEIN"/>
    <property type="match status" value="1"/>
</dbReference>
<dbReference type="InterPro" id="IPR052564">
    <property type="entry name" value="N-acetyltrans/Recomb-assoc"/>
</dbReference>
<dbReference type="Pfam" id="PF13673">
    <property type="entry name" value="Acetyltransf_10"/>
    <property type="match status" value="1"/>
</dbReference>
<dbReference type="GO" id="GO:0016746">
    <property type="term" value="F:acyltransferase activity"/>
    <property type="evidence" value="ECO:0007669"/>
    <property type="project" value="UniProtKB-KW"/>
</dbReference>
<dbReference type="EMBL" id="JBHTKX010000001">
    <property type="protein sequence ID" value="MFD1128084.1"/>
    <property type="molecule type" value="Genomic_DNA"/>
</dbReference>
<keyword evidence="2" id="KW-0808">Transferase</keyword>
<protein>
    <submittedName>
        <fullName evidence="2">GNAT family N-acetyltransferase</fullName>
        <ecNumber evidence="2">2.3.1.-</ecNumber>
    </submittedName>
</protein>
<keyword evidence="3" id="KW-1185">Reference proteome</keyword>
<reference evidence="3" key="1">
    <citation type="journal article" date="2019" name="Int. J. Syst. Evol. Microbiol.">
        <title>The Global Catalogue of Microorganisms (GCM) 10K type strain sequencing project: providing services to taxonomists for standard genome sequencing and annotation.</title>
        <authorList>
            <consortium name="The Broad Institute Genomics Platform"/>
            <consortium name="The Broad Institute Genome Sequencing Center for Infectious Disease"/>
            <person name="Wu L."/>
            <person name="Ma J."/>
        </authorList>
    </citation>
    <scope>NUCLEOTIDE SEQUENCE [LARGE SCALE GENOMIC DNA]</scope>
    <source>
        <strain evidence="3">CCUG 53519</strain>
    </source>
</reference>
<proteinExistence type="predicted"/>
<dbReference type="Proteomes" id="UP001597169">
    <property type="component" value="Unassembled WGS sequence"/>
</dbReference>
<evidence type="ECO:0000259" key="1">
    <source>
        <dbReference type="PROSITE" id="PS51186"/>
    </source>
</evidence>
<dbReference type="Gene3D" id="3.40.630.30">
    <property type="match status" value="1"/>
</dbReference>
<accession>A0ABW3PWR0</accession>
<dbReference type="PANTHER" id="PTHR43451:SF1">
    <property type="entry name" value="ACETYLTRANSFERASE"/>
    <property type="match status" value="1"/>
</dbReference>
<dbReference type="RefSeq" id="WP_251583894.1">
    <property type="nucleotide sequence ID" value="NZ_JBHTKX010000001.1"/>
</dbReference>
<dbReference type="PROSITE" id="PS51186">
    <property type="entry name" value="GNAT"/>
    <property type="match status" value="1"/>
</dbReference>